<dbReference type="OrthoDB" id="4951845at2759"/>
<protein>
    <recommendedName>
        <fullName evidence="3">MULE transposase domain-containing protein</fullName>
    </recommendedName>
</protein>
<evidence type="ECO:0000313" key="2">
    <source>
        <dbReference type="Proteomes" id="UP000267821"/>
    </source>
</evidence>
<gene>
    <name evidence="1" type="ORF">L211DRAFT_837946</name>
</gene>
<evidence type="ECO:0000313" key="1">
    <source>
        <dbReference type="EMBL" id="RPB24047.1"/>
    </source>
</evidence>
<accession>A0A3N4LM88</accession>
<organism evidence="1 2">
    <name type="scientific">Terfezia boudieri ATCC MYA-4762</name>
    <dbReference type="NCBI Taxonomy" id="1051890"/>
    <lineage>
        <taxon>Eukaryota</taxon>
        <taxon>Fungi</taxon>
        <taxon>Dikarya</taxon>
        <taxon>Ascomycota</taxon>
        <taxon>Pezizomycotina</taxon>
        <taxon>Pezizomycetes</taxon>
        <taxon>Pezizales</taxon>
        <taxon>Pezizaceae</taxon>
        <taxon>Terfezia</taxon>
    </lineage>
</organism>
<dbReference type="EMBL" id="ML121543">
    <property type="protein sequence ID" value="RPB24047.1"/>
    <property type="molecule type" value="Genomic_DNA"/>
</dbReference>
<dbReference type="InParanoid" id="A0A3N4LM88"/>
<dbReference type="STRING" id="1051890.A0A3N4LM88"/>
<keyword evidence="2" id="KW-1185">Reference proteome</keyword>
<reference evidence="1 2" key="1">
    <citation type="journal article" date="2018" name="Nat. Ecol. Evol.">
        <title>Pezizomycetes genomes reveal the molecular basis of ectomycorrhizal truffle lifestyle.</title>
        <authorList>
            <person name="Murat C."/>
            <person name="Payen T."/>
            <person name="Noel B."/>
            <person name="Kuo A."/>
            <person name="Morin E."/>
            <person name="Chen J."/>
            <person name="Kohler A."/>
            <person name="Krizsan K."/>
            <person name="Balestrini R."/>
            <person name="Da Silva C."/>
            <person name="Montanini B."/>
            <person name="Hainaut M."/>
            <person name="Levati E."/>
            <person name="Barry K.W."/>
            <person name="Belfiori B."/>
            <person name="Cichocki N."/>
            <person name="Clum A."/>
            <person name="Dockter R.B."/>
            <person name="Fauchery L."/>
            <person name="Guy J."/>
            <person name="Iotti M."/>
            <person name="Le Tacon F."/>
            <person name="Lindquist E.A."/>
            <person name="Lipzen A."/>
            <person name="Malagnac F."/>
            <person name="Mello A."/>
            <person name="Molinier V."/>
            <person name="Miyauchi S."/>
            <person name="Poulain J."/>
            <person name="Riccioni C."/>
            <person name="Rubini A."/>
            <person name="Sitrit Y."/>
            <person name="Splivallo R."/>
            <person name="Traeger S."/>
            <person name="Wang M."/>
            <person name="Zifcakova L."/>
            <person name="Wipf D."/>
            <person name="Zambonelli A."/>
            <person name="Paolocci F."/>
            <person name="Nowrousian M."/>
            <person name="Ottonello S."/>
            <person name="Baldrian P."/>
            <person name="Spatafora J.W."/>
            <person name="Henrissat B."/>
            <person name="Nagy L.G."/>
            <person name="Aury J.M."/>
            <person name="Wincker P."/>
            <person name="Grigoriev I.V."/>
            <person name="Bonfante P."/>
            <person name="Martin F.M."/>
        </authorList>
    </citation>
    <scope>NUCLEOTIDE SEQUENCE [LARGE SCALE GENOMIC DNA]</scope>
    <source>
        <strain evidence="1 2">ATCC MYA-4762</strain>
    </source>
</reference>
<name>A0A3N4LM88_9PEZI</name>
<dbReference type="Proteomes" id="UP000267821">
    <property type="component" value="Unassembled WGS sequence"/>
</dbReference>
<dbReference type="AlphaFoldDB" id="A0A3N4LM88"/>
<proteinExistence type="predicted"/>
<sequence length="110" mass="12389">MYCFTGVTNRELCEQAIQATTDENTANYVWTYWLETAPKWAMYARQHSPFLLQVTTTNTCEAWHRKLKSGAGLSKGQLASHGIYGMILNIMDAANDVDNRAAAAKSHFRN</sequence>
<evidence type="ECO:0008006" key="3">
    <source>
        <dbReference type="Google" id="ProtNLM"/>
    </source>
</evidence>